<feature type="transmembrane region" description="Helical" evidence="7">
    <location>
        <begin position="99"/>
        <end position="119"/>
    </location>
</feature>
<proteinExistence type="inferred from homology"/>
<dbReference type="GO" id="GO:0005783">
    <property type="term" value="C:endoplasmic reticulum"/>
    <property type="evidence" value="ECO:0007669"/>
    <property type="project" value="GOC"/>
</dbReference>
<evidence type="ECO:0000256" key="5">
    <source>
        <dbReference type="ARBA" id="ARBA00023136"/>
    </source>
</evidence>
<keyword evidence="4 7" id="KW-1133">Transmembrane helix</keyword>
<dbReference type="Proteomes" id="UP001059546">
    <property type="component" value="Chromosome VIII"/>
</dbReference>
<feature type="transmembrane region" description="Helical" evidence="7">
    <location>
        <begin position="125"/>
        <end position="142"/>
    </location>
</feature>
<evidence type="ECO:0000313" key="8">
    <source>
        <dbReference type="EMBL" id="UTX43745.1"/>
    </source>
</evidence>
<keyword evidence="5 6" id="KW-0472">Membrane</keyword>
<dbReference type="PANTHER" id="PTHR10743:SF0">
    <property type="entry name" value="PROTEIN RER1"/>
    <property type="match status" value="1"/>
</dbReference>
<dbReference type="Proteomes" id="UP001217963">
    <property type="component" value="Chromosome VIII"/>
</dbReference>
<evidence type="ECO:0000256" key="7">
    <source>
        <dbReference type="SAM" id="Phobius"/>
    </source>
</evidence>
<reference evidence="8" key="1">
    <citation type="submission" date="2021-05" db="EMBL/GenBank/DDBJ databases">
        <title>Encephalitozoon hellem ATCC 50604 Complete Genome.</title>
        <authorList>
            <person name="Mascarenhas dos Santos A.C."/>
            <person name="Julian A.T."/>
            <person name="Pombert J.-F."/>
        </authorList>
    </citation>
    <scope>NUCLEOTIDE SEQUENCE</scope>
    <source>
        <strain evidence="8">ATCC 50604</strain>
    </source>
</reference>
<evidence type="ECO:0000256" key="2">
    <source>
        <dbReference type="ARBA" id="ARBA00006070"/>
    </source>
</evidence>
<dbReference type="Pfam" id="PF03248">
    <property type="entry name" value="Rer1"/>
    <property type="match status" value="1"/>
</dbReference>
<dbReference type="EMBL" id="CP119069">
    <property type="protein sequence ID" value="WEL39223.1"/>
    <property type="molecule type" value="Genomic_DNA"/>
</dbReference>
<sequence>MDLKTLKQIYLDRLTPMPNVRWGITGVMFVLYFIRIWTIGAFYLLTYCLGIYLLHALILFLTPKGEMIPDPFENIEDDDYIPETIDNEFKPFIRNLPEFEFWMFVTKIIGIAFIGTYFSILDIPVYTPILVSYFIFMVGYTTKRLIAHMKKYNYNPFLQSKEYYKK</sequence>
<name>A0A9Q9C939_ENCHE</name>
<keyword evidence="3 7" id="KW-0812">Transmembrane</keyword>
<protein>
    <recommendedName>
        <fullName evidence="6">Protein RER1</fullName>
    </recommendedName>
</protein>
<dbReference type="GO" id="GO:0000139">
    <property type="term" value="C:Golgi membrane"/>
    <property type="evidence" value="ECO:0007669"/>
    <property type="project" value="TreeGrafter"/>
</dbReference>
<evidence type="ECO:0000313" key="9">
    <source>
        <dbReference type="EMBL" id="WEL39223.1"/>
    </source>
</evidence>
<feature type="transmembrane region" description="Helical" evidence="7">
    <location>
        <begin position="44"/>
        <end position="62"/>
    </location>
</feature>
<dbReference type="AlphaFoldDB" id="A0A9Q9C939"/>
<dbReference type="GO" id="GO:0006621">
    <property type="term" value="P:protein retention in ER lumen"/>
    <property type="evidence" value="ECO:0007669"/>
    <property type="project" value="TreeGrafter"/>
</dbReference>
<evidence type="ECO:0000256" key="4">
    <source>
        <dbReference type="ARBA" id="ARBA00022989"/>
    </source>
</evidence>
<evidence type="ECO:0000256" key="6">
    <source>
        <dbReference type="PIRNR" id="PIRNR016013"/>
    </source>
</evidence>
<dbReference type="OrthoDB" id="448250at2759"/>
<dbReference type="PANTHER" id="PTHR10743">
    <property type="entry name" value="PROTEIN RER1"/>
    <property type="match status" value="1"/>
</dbReference>
<dbReference type="GO" id="GO:0006890">
    <property type="term" value="P:retrograde vesicle-mediated transport, Golgi to endoplasmic reticulum"/>
    <property type="evidence" value="ECO:0007669"/>
    <property type="project" value="TreeGrafter"/>
</dbReference>
<evidence type="ECO:0000256" key="3">
    <source>
        <dbReference type="ARBA" id="ARBA00022692"/>
    </source>
</evidence>
<organism evidence="8 10">
    <name type="scientific">Encephalitozoon hellem</name>
    <name type="common">Microsporidian parasite</name>
    <dbReference type="NCBI Taxonomy" id="27973"/>
    <lineage>
        <taxon>Eukaryota</taxon>
        <taxon>Fungi</taxon>
        <taxon>Fungi incertae sedis</taxon>
        <taxon>Microsporidia</taxon>
        <taxon>Unikaryonidae</taxon>
        <taxon>Encephalitozoon</taxon>
    </lineage>
</organism>
<comment type="subcellular location">
    <subcellularLocation>
        <location evidence="1">Membrane</location>
        <topology evidence="1">Multi-pass membrane protein</topology>
    </subcellularLocation>
</comment>
<comment type="similarity">
    <text evidence="2 6">Belongs to the RER1 family.</text>
</comment>
<evidence type="ECO:0000313" key="11">
    <source>
        <dbReference type="Proteomes" id="UP001217963"/>
    </source>
</evidence>
<dbReference type="EMBL" id="CP075154">
    <property type="protein sequence ID" value="UTX43745.1"/>
    <property type="molecule type" value="Genomic_DNA"/>
</dbReference>
<dbReference type="InterPro" id="IPR004932">
    <property type="entry name" value="Rer1"/>
</dbReference>
<feature type="transmembrane region" description="Helical" evidence="7">
    <location>
        <begin position="20"/>
        <end position="38"/>
    </location>
</feature>
<dbReference type="PIRSF" id="PIRSF016013">
    <property type="entry name" value="AtER_Rer1p"/>
    <property type="match status" value="1"/>
</dbReference>
<evidence type="ECO:0000313" key="10">
    <source>
        <dbReference type="Proteomes" id="UP001059546"/>
    </source>
</evidence>
<accession>A0A9Q9C939</accession>
<reference evidence="9 11" key="2">
    <citation type="submission" date="2023-02" db="EMBL/GenBank/DDBJ databases">
        <title>Encephalitozoon hellem ATCC 50451 complete genome.</title>
        <authorList>
            <person name="Mascarenhas dos Santos A.C."/>
            <person name="Julian A.T."/>
            <person name="Pombert J.-F."/>
        </authorList>
    </citation>
    <scope>NUCLEOTIDE SEQUENCE [LARGE SCALE GENOMIC DNA]</scope>
    <source>
        <strain evidence="9 11">ATCC 50451</strain>
    </source>
</reference>
<evidence type="ECO:0000256" key="1">
    <source>
        <dbReference type="ARBA" id="ARBA00004141"/>
    </source>
</evidence>
<comment type="function">
    <text evidence="6">Involved in the retrieval of endoplasmic reticulum membrane proteins from the early Golgi compartment.</text>
</comment>
<gene>
    <name evidence="8" type="ORF">GPU96_08g15170</name>
    <name evidence="9" type="ORF">PFJ87_08g00830</name>
</gene>
<keyword evidence="11" id="KW-1185">Reference proteome</keyword>